<evidence type="ECO:0000313" key="2">
    <source>
        <dbReference type="Proteomes" id="UP000053099"/>
    </source>
</evidence>
<organism evidence="1 2">
    <name type="scientific">Thermus scotoductus</name>
    <dbReference type="NCBI Taxonomy" id="37636"/>
    <lineage>
        <taxon>Bacteria</taxon>
        <taxon>Thermotogati</taxon>
        <taxon>Deinococcota</taxon>
        <taxon>Deinococci</taxon>
        <taxon>Thermales</taxon>
        <taxon>Thermaceae</taxon>
        <taxon>Thermus</taxon>
    </lineage>
</organism>
<dbReference type="Proteomes" id="UP000053099">
    <property type="component" value="Unassembled WGS sequence"/>
</dbReference>
<dbReference type="InterPro" id="IPR027417">
    <property type="entry name" value="P-loop_NTPase"/>
</dbReference>
<accession>A0A0N0ZR71</accession>
<dbReference type="EMBL" id="LJJR01000016">
    <property type="protein sequence ID" value="KPD31100.1"/>
    <property type="molecule type" value="Genomic_DNA"/>
</dbReference>
<dbReference type="Gene3D" id="1.10.10.10">
    <property type="entry name" value="Winged helix-like DNA-binding domain superfamily/Winged helix DNA-binding domain"/>
    <property type="match status" value="1"/>
</dbReference>
<reference evidence="1 2" key="1">
    <citation type="submission" date="2015-09" db="EMBL/GenBank/DDBJ databases">
        <title>Draft genome sequence of Thermus scotoductus strain K1 isolated from a geothermal spring in Nagorno-Karabakh, Armenia.</title>
        <authorList>
            <person name="Saghatelyan A."/>
            <person name="Poghosyan L."/>
            <person name="Panosyan H."/>
            <person name="Birkeland N.-K."/>
        </authorList>
    </citation>
    <scope>NUCLEOTIDE SEQUENCE [LARGE SCALE GENOMIC DNA]</scope>
    <source>
        <strain evidence="1 2">K1</strain>
    </source>
</reference>
<dbReference type="PATRIC" id="fig|37636.3.peg.393"/>
<sequence length="561" mass="61935">MKVRLPLYGPARAEGPLGPLSLRRKALGILYYLALEGPTRREKLADLLWGHRAALQNLRVELTHLRRVFGKGTFQGRILELPPGVELDPTPGGEEVLEGLEDLSPAFTDWVHVQRARREVPKEALPLLEGLKEVRPPALVVLIGPPGSGQEELARLLAGRLGLPLREGLGQGPGVFYLSDPLPAKEEALKLRLNPGQVLVVARSLFGEDPAFLLALRARFPAEITRVFQVPRLEFSEARQRFLRHLSFEEAARFYLESGGRPGVLRELLAMGDPQALPQRVRAMVALEARHLSQSARKALEMLALHPGAFPAPLAEALGFGAQLGELEHKGWLSFFEGRYWLTEPQFRRYLCSAIPQGERVRFHLQLAEAFRQLGDPVAEAFHLSRAGEPLEPKALMRGLKEWRRVSADPQFPWSDFPPPNVLLGLGPALPLEAPEVFSLVSLGGEPVEVPLVLSEPAVVKLEGRVYQELPLGLGPDSASFPLRLLGEERSLYFLPTPSGSSLFWGTVLPENPLEYLLLLPPGVYRLGLGMRGLAEFRLRAYQPAPGTLRVLAPLGQVVEA</sequence>
<dbReference type="SUPFAM" id="SSF52540">
    <property type="entry name" value="P-loop containing nucleoside triphosphate hydrolases"/>
    <property type="match status" value="1"/>
</dbReference>
<protein>
    <submittedName>
        <fullName evidence="1">Uncharacterized protein</fullName>
    </submittedName>
</protein>
<proteinExistence type="predicted"/>
<gene>
    <name evidence="1" type="ORF">AN926_06635</name>
</gene>
<name>A0A0N0ZR71_THESC</name>
<dbReference type="InterPro" id="IPR036388">
    <property type="entry name" value="WH-like_DNA-bd_sf"/>
</dbReference>
<dbReference type="AlphaFoldDB" id="A0A0N0ZR71"/>
<comment type="caution">
    <text evidence="1">The sequence shown here is derived from an EMBL/GenBank/DDBJ whole genome shotgun (WGS) entry which is preliminary data.</text>
</comment>
<evidence type="ECO:0000313" key="1">
    <source>
        <dbReference type="EMBL" id="KPD31100.1"/>
    </source>
</evidence>